<evidence type="ECO:0000313" key="3">
    <source>
        <dbReference type="Proteomes" id="UP000009222"/>
    </source>
</evidence>
<dbReference type="eggNOG" id="ENOG5030UNH">
    <property type="taxonomic scope" value="Bacteria"/>
</dbReference>
<dbReference type="InParanoid" id="F5Y8W6"/>
<feature type="transmembrane region" description="Helical" evidence="1">
    <location>
        <begin position="176"/>
        <end position="200"/>
    </location>
</feature>
<accession>F5Y8W6</accession>
<dbReference type="EMBL" id="CP001841">
    <property type="protein sequence ID" value="AEF82865.1"/>
    <property type="molecule type" value="Genomic_DNA"/>
</dbReference>
<dbReference type="Proteomes" id="UP000009222">
    <property type="component" value="Chromosome"/>
</dbReference>
<feature type="transmembrane region" description="Helical" evidence="1">
    <location>
        <begin position="120"/>
        <end position="143"/>
    </location>
</feature>
<dbReference type="HOGENOM" id="CLU_1342751_0_0_12"/>
<name>F5Y8W6_LEAAZ</name>
<dbReference type="STRING" id="545695.TREAZ_0917"/>
<sequence>MSLFCLLWMPLFYLFWRTIAKENASSGGVWALLLGSIVALVQFFLGNLVKVGGFGLSRWVSACIDIITLPAILPLLVYLALILTKALSGPVDFANFALLWLIPGAAIRAVSWSAGNDPTLLVLAPLLWTAIAVGVSFFINLFLRFFRWYVIAPCGLFILALPFTAATSWWAFSSQIFSYGMLFLFISFIPLIVSMVLSLVDLRR</sequence>
<feature type="transmembrane region" description="Helical" evidence="1">
    <location>
        <begin position="30"/>
        <end position="49"/>
    </location>
</feature>
<feature type="transmembrane region" description="Helical" evidence="1">
    <location>
        <begin position="150"/>
        <end position="170"/>
    </location>
</feature>
<dbReference type="RefSeq" id="WP_015711063.1">
    <property type="nucleotide sequence ID" value="NC_015577.1"/>
</dbReference>
<keyword evidence="3" id="KW-1185">Reference proteome</keyword>
<keyword evidence="1" id="KW-0472">Membrane</keyword>
<evidence type="ECO:0000256" key="1">
    <source>
        <dbReference type="SAM" id="Phobius"/>
    </source>
</evidence>
<dbReference type="KEGG" id="taz:TREAZ_0917"/>
<keyword evidence="1" id="KW-0812">Transmembrane</keyword>
<feature type="transmembrane region" description="Helical" evidence="1">
    <location>
        <begin position="61"/>
        <end position="83"/>
    </location>
</feature>
<gene>
    <name evidence="2" type="ordered locus">TREAZ_0917</name>
</gene>
<organism evidence="2 3">
    <name type="scientific">Leadbettera azotonutricia (strain ATCC BAA-888 / DSM 13862 / ZAS-9)</name>
    <name type="common">Treponema azotonutricium</name>
    <dbReference type="NCBI Taxonomy" id="545695"/>
    <lineage>
        <taxon>Bacteria</taxon>
        <taxon>Pseudomonadati</taxon>
        <taxon>Spirochaetota</taxon>
        <taxon>Spirochaetia</taxon>
        <taxon>Spirochaetales</taxon>
        <taxon>Breznakiellaceae</taxon>
        <taxon>Leadbettera</taxon>
    </lineage>
</organism>
<protein>
    <submittedName>
        <fullName evidence="2">Putative membrane protein</fullName>
    </submittedName>
</protein>
<dbReference type="AlphaFoldDB" id="F5Y8W6"/>
<reference evidence="2 3" key="2">
    <citation type="journal article" date="2011" name="ISME J.">
        <title>RNA-seq reveals cooperative metabolic interactions between two termite-gut spirochete species in co-culture.</title>
        <authorList>
            <person name="Rosenthal A.Z."/>
            <person name="Matson E.G."/>
            <person name="Eldar A."/>
            <person name="Leadbetter J.R."/>
        </authorList>
    </citation>
    <scope>NUCLEOTIDE SEQUENCE [LARGE SCALE GENOMIC DNA]</scope>
    <source>
        <strain evidence="3">ATCC BAA-888 / DSM 13862 / ZAS-9</strain>
    </source>
</reference>
<proteinExistence type="predicted"/>
<evidence type="ECO:0000313" key="2">
    <source>
        <dbReference type="EMBL" id="AEF82865.1"/>
    </source>
</evidence>
<reference evidence="3" key="1">
    <citation type="submission" date="2009-12" db="EMBL/GenBank/DDBJ databases">
        <title>Complete sequence of Treponema azotonutricium strain ZAS-9.</title>
        <authorList>
            <person name="Tetu S.G."/>
            <person name="Matson E."/>
            <person name="Ren Q."/>
            <person name="Seshadri R."/>
            <person name="Elbourne L."/>
            <person name="Hassan K.A."/>
            <person name="Durkin A."/>
            <person name="Radune D."/>
            <person name="Mohamoud Y."/>
            <person name="Shay R."/>
            <person name="Jin S."/>
            <person name="Zhang X."/>
            <person name="Lucey K."/>
            <person name="Ballor N.R."/>
            <person name="Ottesen E."/>
            <person name="Rosenthal R."/>
            <person name="Allen A."/>
            <person name="Leadbetter J.R."/>
            <person name="Paulsen I.T."/>
        </authorList>
    </citation>
    <scope>NUCLEOTIDE SEQUENCE [LARGE SCALE GENOMIC DNA]</scope>
    <source>
        <strain evidence="3">ATCC BAA-888 / DSM 13862 / ZAS-9</strain>
    </source>
</reference>
<keyword evidence="1" id="KW-1133">Transmembrane helix</keyword>